<dbReference type="GO" id="GO:0006196">
    <property type="term" value="P:AMP catabolic process"/>
    <property type="evidence" value="ECO:0007669"/>
    <property type="project" value="TreeGrafter"/>
</dbReference>
<evidence type="ECO:0000256" key="12">
    <source>
        <dbReference type="ARBA" id="ARBA00023240"/>
    </source>
</evidence>
<evidence type="ECO:0000256" key="8">
    <source>
        <dbReference type="ARBA" id="ARBA00022729"/>
    </source>
</evidence>
<dbReference type="PANTHER" id="PTHR11575:SF24">
    <property type="entry name" value="5'-NUCLEOTIDASE"/>
    <property type="match status" value="1"/>
</dbReference>
<dbReference type="FunFam" id="3.90.780.10:FF:000004">
    <property type="entry name" value="UDP-sugar hydrolase, putative"/>
    <property type="match status" value="1"/>
</dbReference>
<dbReference type="GO" id="GO:0090729">
    <property type="term" value="F:toxin activity"/>
    <property type="evidence" value="ECO:0007669"/>
    <property type="project" value="UniProtKB-KW"/>
</dbReference>
<dbReference type="CDD" id="cd07409">
    <property type="entry name" value="MPP_CD73_N"/>
    <property type="match status" value="1"/>
</dbReference>
<keyword evidence="17" id="KW-1185">Reference proteome</keyword>
<evidence type="ECO:0000256" key="13">
    <source>
        <dbReference type="RuleBase" id="RU362119"/>
    </source>
</evidence>
<dbReference type="InterPro" id="IPR006146">
    <property type="entry name" value="5'-Nucleotdase_CS"/>
</dbReference>
<dbReference type="EMBL" id="CVRI01000039">
    <property type="protein sequence ID" value="CRK94465.1"/>
    <property type="molecule type" value="Genomic_DNA"/>
</dbReference>
<keyword evidence="8 13" id="KW-0732">Signal</keyword>
<dbReference type="OrthoDB" id="7722975at2759"/>
<evidence type="ECO:0000256" key="10">
    <source>
        <dbReference type="ARBA" id="ARBA00022801"/>
    </source>
</evidence>
<evidence type="ECO:0000259" key="14">
    <source>
        <dbReference type="Pfam" id="PF00149"/>
    </source>
</evidence>
<keyword evidence="5" id="KW-0964">Secreted</keyword>
<evidence type="ECO:0000313" key="16">
    <source>
        <dbReference type="EMBL" id="CRK94465.1"/>
    </source>
</evidence>
<dbReference type="PROSITE" id="PS00786">
    <property type="entry name" value="5_NUCLEOTIDASE_2"/>
    <property type="match status" value="1"/>
</dbReference>
<accession>A0A1J1I7T8</accession>
<feature type="domain" description="Calcineurin-like phosphoesterase" evidence="14">
    <location>
        <begin position="41"/>
        <end position="259"/>
    </location>
</feature>
<dbReference type="GO" id="GO:0005615">
    <property type="term" value="C:extracellular space"/>
    <property type="evidence" value="ECO:0007669"/>
    <property type="project" value="UniProtKB-ARBA"/>
</dbReference>
<organism evidence="16 17">
    <name type="scientific">Clunio marinus</name>
    <dbReference type="NCBI Taxonomy" id="568069"/>
    <lineage>
        <taxon>Eukaryota</taxon>
        <taxon>Metazoa</taxon>
        <taxon>Ecdysozoa</taxon>
        <taxon>Arthropoda</taxon>
        <taxon>Hexapoda</taxon>
        <taxon>Insecta</taxon>
        <taxon>Pterygota</taxon>
        <taxon>Neoptera</taxon>
        <taxon>Endopterygota</taxon>
        <taxon>Diptera</taxon>
        <taxon>Nematocera</taxon>
        <taxon>Chironomoidea</taxon>
        <taxon>Chironomidae</taxon>
        <taxon>Clunio</taxon>
    </lineage>
</organism>
<dbReference type="PRINTS" id="PR01607">
    <property type="entry name" value="APYRASEFAMLY"/>
</dbReference>
<keyword evidence="11" id="KW-0325">Glycoprotein</keyword>
<keyword evidence="7" id="KW-0479">Metal-binding</keyword>
<feature type="chain" id="PRO_5011815665" evidence="13">
    <location>
        <begin position="19"/>
        <end position="573"/>
    </location>
</feature>
<dbReference type="Gene3D" id="3.60.21.10">
    <property type="match status" value="1"/>
</dbReference>
<dbReference type="InterPro" id="IPR036907">
    <property type="entry name" value="5'-Nucleotdase_C_sf"/>
</dbReference>
<keyword evidence="10 13" id="KW-0378">Hydrolase</keyword>
<protein>
    <submittedName>
        <fullName evidence="16">CLUMA_CG007972, isoform A</fullName>
    </submittedName>
</protein>
<dbReference type="InterPro" id="IPR029052">
    <property type="entry name" value="Metallo-depent_PP-like"/>
</dbReference>
<dbReference type="STRING" id="568069.A0A1J1I7T8"/>
<comment type="subcellular location">
    <subcellularLocation>
        <location evidence="2">Secreted</location>
    </subcellularLocation>
</comment>
<name>A0A1J1I7T8_9DIPT</name>
<reference evidence="16 17" key="1">
    <citation type="submission" date="2015-04" db="EMBL/GenBank/DDBJ databases">
        <authorList>
            <person name="Syromyatnikov M.Y."/>
            <person name="Popov V.N."/>
        </authorList>
    </citation>
    <scope>NUCLEOTIDE SEQUENCE [LARGE SCALE GENOMIC DNA]</scope>
</reference>
<dbReference type="Pfam" id="PF00149">
    <property type="entry name" value="Metallophos"/>
    <property type="match status" value="1"/>
</dbReference>
<dbReference type="PANTHER" id="PTHR11575">
    <property type="entry name" value="5'-NUCLEOTIDASE-RELATED"/>
    <property type="match status" value="1"/>
</dbReference>
<dbReference type="SUPFAM" id="SSF56300">
    <property type="entry name" value="Metallo-dependent phosphatases"/>
    <property type="match status" value="1"/>
</dbReference>
<evidence type="ECO:0000313" key="17">
    <source>
        <dbReference type="Proteomes" id="UP000183832"/>
    </source>
</evidence>
<dbReference type="FunFam" id="3.60.21.10:FF:000020">
    <property type="entry name" value="NT5E isoform 4"/>
    <property type="match status" value="1"/>
</dbReference>
<evidence type="ECO:0000256" key="3">
    <source>
        <dbReference type="ARBA" id="ARBA00006654"/>
    </source>
</evidence>
<evidence type="ECO:0000256" key="5">
    <source>
        <dbReference type="ARBA" id="ARBA00022525"/>
    </source>
</evidence>
<dbReference type="GO" id="GO:0005886">
    <property type="term" value="C:plasma membrane"/>
    <property type="evidence" value="ECO:0007669"/>
    <property type="project" value="TreeGrafter"/>
</dbReference>
<dbReference type="InterPro" id="IPR006179">
    <property type="entry name" value="5_nucleotidase/apyrase"/>
</dbReference>
<dbReference type="GO" id="GO:0008253">
    <property type="term" value="F:5'-nucleotidase activity"/>
    <property type="evidence" value="ECO:0007669"/>
    <property type="project" value="UniProtKB-EC"/>
</dbReference>
<dbReference type="Pfam" id="PF02872">
    <property type="entry name" value="5_nucleotid_C"/>
    <property type="match status" value="1"/>
</dbReference>
<dbReference type="InterPro" id="IPR004843">
    <property type="entry name" value="Calcineurin-like_PHP"/>
</dbReference>
<evidence type="ECO:0000256" key="7">
    <source>
        <dbReference type="ARBA" id="ARBA00022723"/>
    </source>
</evidence>
<keyword evidence="9 13" id="KW-0547">Nucleotide-binding</keyword>
<evidence type="ECO:0000256" key="11">
    <source>
        <dbReference type="ARBA" id="ARBA00023180"/>
    </source>
</evidence>
<proteinExistence type="inferred from homology"/>
<evidence type="ECO:0000256" key="1">
    <source>
        <dbReference type="ARBA" id="ARBA00000815"/>
    </source>
</evidence>
<evidence type="ECO:0000256" key="2">
    <source>
        <dbReference type="ARBA" id="ARBA00004613"/>
    </source>
</evidence>
<evidence type="ECO:0000256" key="4">
    <source>
        <dbReference type="ARBA" id="ARBA00022442"/>
    </source>
</evidence>
<sequence length="573" mass="64606">MTKFPFLMWFSLIFQCQCLPTNFLTKQSSNIRDEKFKLILLHNNDMHARFEETGLSSDRCKKAEHNKHLCFGGFARVASKVKEYRSLSMDGKIPNVLFLNAGDTYTGSTWFSTYKDVISADFLNILKPDVMSLGNHEFDEGTENLSQFLQKLKFPVVAANVITSMDSNMFPGLFQPSQVIEIEKYKIGVIGYVTPKTKQISPLNNISFIDEISAINDEAVRLKSKDVNIIIALGHSGIDMDKKIAAQCEHVDVVVGGHSDDRFYKTLIHSAHTFLYTGAAPSKEIPEGPYPTVVINEITGRQVPVVQAYAFTKYLGYLELEFDGFGNLIEFNGSPILLDENVEQDSEVLNLLDVYRQGIKEFEVIGRTEVFLDGKCRIKECNLGNFITDGFVDWFSSESSIDHDDVVAILGSGAIRSSIDHEPNAGIIDEGDIELTMPFNDNLTLLEVTGEDLLQAFENSVHRFLEFDKPGEFLQVSGIQVTYNLNNPSGQRVASLKVRCKSCQNFDFHEVDLKKSYEILTSYFIGKGSDGFEMFKGKIKKIFTKTYRDSLIDFLRKKSPIAPVIEGRIKFIR</sequence>
<comment type="catalytic activity">
    <reaction evidence="1">
        <text>a ribonucleoside 5'-phosphate + H2O = a ribonucleoside + phosphate</text>
        <dbReference type="Rhea" id="RHEA:12484"/>
        <dbReference type="ChEBI" id="CHEBI:15377"/>
        <dbReference type="ChEBI" id="CHEBI:18254"/>
        <dbReference type="ChEBI" id="CHEBI:43474"/>
        <dbReference type="ChEBI" id="CHEBI:58043"/>
        <dbReference type="EC" id="3.1.3.5"/>
    </reaction>
</comment>
<keyword evidence="6" id="KW-0800">Toxin</keyword>
<dbReference type="InterPro" id="IPR008334">
    <property type="entry name" value="5'-Nucleotdase_C"/>
</dbReference>
<feature type="domain" description="5'-Nucleotidase C-terminal" evidence="15">
    <location>
        <begin position="364"/>
        <end position="536"/>
    </location>
</feature>
<keyword evidence="4" id="KW-1201">Platelet aggregation inhibiting toxin</keyword>
<feature type="signal peptide" evidence="13">
    <location>
        <begin position="1"/>
        <end position="18"/>
    </location>
</feature>
<dbReference type="Proteomes" id="UP000183832">
    <property type="component" value="Unassembled WGS sequence"/>
</dbReference>
<keyword evidence="12" id="KW-1199">Hemostasis impairing toxin</keyword>
<dbReference type="GO" id="GO:0046872">
    <property type="term" value="F:metal ion binding"/>
    <property type="evidence" value="ECO:0007669"/>
    <property type="project" value="UniProtKB-KW"/>
</dbReference>
<dbReference type="Gene3D" id="3.90.780.10">
    <property type="entry name" value="5'-Nucleotidase, C-terminal domain"/>
    <property type="match status" value="1"/>
</dbReference>
<comment type="similarity">
    <text evidence="3 13">Belongs to the 5'-nucleotidase family.</text>
</comment>
<evidence type="ECO:0000259" key="15">
    <source>
        <dbReference type="Pfam" id="PF02872"/>
    </source>
</evidence>
<dbReference type="SUPFAM" id="SSF55816">
    <property type="entry name" value="5'-nucleotidase (syn. UDP-sugar hydrolase), C-terminal domain"/>
    <property type="match status" value="1"/>
</dbReference>
<dbReference type="AlphaFoldDB" id="A0A1J1I7T8"/>
<evidence type="ECO:0000256" key="9">
    <source>
        <dbReference type="ARBA" id="ARBA00022741"/>
    </source>
</evidence>
<evidence type="ECO:0000256" key="6">
    <source>
        <dbReference type="ARBA" id="ARBA00022656"/>
    </source>
</evidence>
<gene>
    <name evidence="16" type="primary">similar to Protein 5NUC</name>
    <name evidence="16" type="ORF">CLUMA_CG007972</name>
</gene>
<dbReference type="GO" id="GO:0000166">
    <property type="term" value="F:nucleotide binding"/>
    <property type="evidence" value="ECO:0007669"/>
    <property type="project" value="UniProtKB-KW"/>
</dbReference>